<evidence type="ECO:0000256" key="3">
    <source>
        <dbReference type="ARBA" id="ARBA00022833"/>
    </source>
</evidence>
<dbReference type="SUPFAM" id="SSF57667">
    <property type="entry name" value="beta-beta-alpha zinc fingers"/>
    <property type="match status" value="1"/>
</dbReference>
<name>A0A6B0SAA2_9CETA</name>
<dbReference type="PANTHER" id="PTHR21402">
    <property type="entry name" value="GAMETOCYTE SPECIFIC FACTOR 1-RELATED"/>
    <property type="match status" value="1"/>
</dbReference>
<keyword evidence="2 4" id="KW-0863">Zinc-finger</keyword>
<dbReference type="GO" id="GO:0008270">
    <property type="term" value="F:zinc ion binding"/>
    <property type="evidence" value="ECO:0007669"/>
    <property type="project" value="UniProtKB-KW"/>
</dbReference>
<dbReference type="InterPro" id="IPR022776">
    <property type="entry name" value="TRM13/UPF0224_CHHC_Znf_dom"/>
</dbReference>
<feature type="compositionally biased region" description="Basic and acidic residues" evidence="5">
    <location>
        <begin position="311"/>
        <end position="327"/>
    </location>
</feature>
<evidence type="ECO:0000256" key="4">
    <source>
        <dbReference type="PROSITE-ProRule" id="PRU01141"/>
    </source>
</evidence>
<accession>A0A6B0SAA2</accession>
<evidence type="ECO:0000256" key="2">
    <source>
        <dbReference type="ARBA" id="ARBA00022771"/>
    </source>
</evidence>
<proteinExistence type="predicted"/>
<dbReference type="GO" id="GO:0005689">
    <property type="term" value="C:U12-type spliceosomal complex"/>
    <property type="evidence" value="ECO:0007669"/>
    <property type="project" value="TreeGrafter"/>
</dbReference>
<protein>
    <recommendedName>
        <fullName evidence="6">CHHC U11-48K-type domain-containing protein</fullName>
    </recommendedName>
</protein>
<dbReference type="InterPro" id="IPR036236">
    <property type="entry name" value="Znf_C2H2_sf"/>
</dbReference>
<organism evidence="7 8">
    <name type="scientific">Bos mutus</name>
    <name type="common">wild yak</name>
    <dbReference type="NCBI Taxonomy" id="72004"/>
    <lineage>
        <taxon>Eukaryota</taxon>
        <taxon>Metazoa</taxon>
        <taxon>Chordata</taxon>
        <taxon>Craniata</taxon>
        <taxon>Vertebrata</taxon>
        <taxon>Euteleostomi</taxon>
        <taxon>Mammalia</taxon>
        <taxon>Eutheria</taxon>
        <taxon>Laurasiatheria</taxon>
        <taxon>Artiodactyla</taxon>
        <taxon>Ruminantia</taxon>
        <taxon>Pecora</taxon>
        <taxon>Bovidae</taxon>
        <taxon>Bovinae</taxon>
        <taxon>Bos</taxon>
    </lineage>
</organism>
<evidence type="ECO:0000256" key="5">
    <source>
        <dbReference type="SAM" id="MobiDB-lite"/>
    </source>
</evidence>
<reference evidence="7" key="1">
    <citation type="submission" date="2019-10" db="EMBL/GenBank/DDBJ databases">
        <title>The sequence and de novo assembly of the wild yak genome.</title>
        <authorList>
            <person name="Liu Y."/>
        </authorList>
    </citation>
    <scope>NUCLEOTIDE SEQUENCE [LARGE SCALE GENOMIC DNA]</scope>
    <source>
        <strain evidence="7">WY2019</strain>
    </source>
</reference>
<feature type="compositionally biased region" description="Basic and acidic residues" evidence="5">
    <location>
        <begin position="271"/>
        <end position="294"/>
    </location>
</feature>
<dbReference type="GO" id="GO:0005829">
    <property type="term" value="C:cytosol"/>
    <property type="evidence" value="ECO:0007669"/>
    <property type="project" value="TreeGrafter"/>
</dbReference>
<dbReference type="InterPro" id="IPR051591">
    <property type="entry name" value="UPF0224_FAM112_RNA_Proc"/>
</dbReference>
<dbReference type="GO" id="GO:0005654">
    <property type="term" value="C:nucleoplasm"/>
    <property type="evidence" value="ECO:0007669"/>
    <property type="project" value="TreeGrafter"/>
</dbReference>
<dbReference type="EMBL" id="VBQZ03000176">
    <property type="protein sequence ID" value="MXQ96886.1"/>
    <property type="molecule type" value="Genomic_DNA"/>
</dbReference>
<keyword evidence="8" id="KW-1185">Reference proteome</keyword>
<keyword evidence="3" id="KW-0862">Zinc</keyword>
<keyword evidence="1" id="KW-0479">Metal-binding</keyword>
<feature type="compositionally biased region" description="Basic residues" evidence="5">
    <location>
        <begin position="295"/>
        <end position="310"/>
    </location>
</feature>
<evidence type="ECO:0000256" key="1">
    <source>
        <dbReference type="ARBA" id="ARBA00022723"/>
    </source>
</evidence>
<dbReference type="Pfam" id="PF05253">
    <property type="entry name" value="zf-U11-48K"/>
    <property type="match status" value="1"/>
</dbReference>
<dbReference type="PROSITE" id="PS51800">
    <property type="entry name" value="ZF_CHHC_U11_48K"/>
    <property type="match status" value="1"/>
</dbReference>
<feature type="domain" description="CHHC U11-48K-type" evidence="6">
    <location>
        <begin position="56"/>
        <end position="83"/>
    </location>
</feature>
<dbReference type="Proteomes" id="UP000322234">
    <property type="component" value="Unassembled WGS sequence"/>
</dbReference>
<feature type="region of interest" description="Disordered" evidence="5">
    <location>
        <begin position="259"/>
        <end position="334"/>
    </location>
</feature>
<dbReference type="AlphaFoldDB" id="A0A6B0SAA2"/>
<evidence type="ECO:0000313" key="8">
    <source>
        <dbReference type="Proteomes" id="UP000322234"/>
    </source>
</evidence>
<evidence type="ECO:0000259" key="6">
    <source>
        <dbReference type="PROSITE" id="PS51800"/>
    </source>
</evidence>
<sequence>MEAELPPVEERRRLREELSEFVESCRRTLEEVTASLGWSLDRLEPGEEAAAAEDEVAICPYDSNHHMPRSSLAKHMMSCRLRKLGYTKEEEDKMYNSDFFYENANVPSITLNKDSQFQIIKQARAAVGNDGDYYNQRLYSSLPIEVPLNHKRFVCDLTQADRLALYDFVVEETKKKRSDSQIIENDSDLFVDLAAKVNQDNSRKSPKSYLEILAEVRDYKRRRQSYRAKNVHITKKSYTEVRRGSIVVTSDLYLLHHIQTQPSPGKGSPGSEERRSASVDSRHSGGSHLDGECSRHRRDRSRSPHRRKRNKEKDRGWDSRRRKERAAVHSSAGMARSACSDLVSLCH</sequence>
<comment type="caution">
    <text evidence="7">The sequence shown here is derived from an EMBL/GenBank/DDBJ whole genome shotgun (WGS) entry which is preliminary data.</text>
</comment>
<dbReference type="PANTHER" id="PTHR21402:SF10">
    <property type="entry name" value="U11_U12 SMALL NUCLEAR RIBONUCLEOPROTEIN 48 KDA PROTEIN"/>
    <property type="match status" value="1"/>
</dbReference>
<gene>
    <name evidence="7" type="ORF">E5288_WYG014901</name>
</gene>
<evidence type="ECO:0000313" key="7">
    <source>
        <dbReference type="EMBL" id="MXQ96886.1"/>
    </source>
</evidence>